<accession>A0A2S4HEM0</accession>
<evidence type="ECO:0000313" key="4">
    <source>
        <dbReference type="Proteomes" id="UP000237222"/>
    </source>
</evidence>
<sequence length="127" mass="13809">MKSSLGVVLAAVIVVALLAFEYWQYRDAQAYREALNTQLIHISERVNNLDQRVQLTKAEIDKLQQSSLGGLIETANDALIQGWSAMINSVEKELERAKQGIAAQPQTKQSNGSSSVDPAPNNGAGTR</sequence>
<name>A0A2S4HEM0_9GAMM</name>
<proteinExistence type="predicted"/>
<comment type="caution">
    <text evidence="3">The sequence shown here is derived from an EMBL/GenBank/DDBJ whole genome shotgun (WGS) entry which is preliminary data.</text>
</comment>
<evidence type="ECO:0000256" key="1">
    <source>
        <dbReference type="SAM" id="Coils"/>
    </source>
</evidence>
<feature type="coiled-coil region" evidence="1">
    <location>
        <begin position="32"/>
        <end position="66"/>
    </location>
</feature>
<keyword evidence="1" id="KW-0175">Coiled coil</keyword>
<dbReference type="Proteomes" id="UP000237222">
    <property type="component" value="Unassembled WGS sequence"/>
</dbReference>
<evidence type="ECO:0000313" key="3">
    <source>
        <dbReference type="EMBL" id="POP52435.1"/>
    </source>
</evidence>
<dbReference type="AlphaFoldDB" id="A0A2S4HEM0"/>
<gene>
    <name evidence="3" type="ORF">C0068_11445</name>
</gene>
<feature type="compositionally biased region" description="Polar residues" evidence="2">
    <location>
        <begin position="104"/>
        <end position="116"/>
    </location>
</feature>
<protein>
    <submittedName>
        <fullName evidence="3">Uncharacterized protein</fullName>
    </submittedName>
</protein>
<feature type="region of interest" description="Disordered" evidence="2">
    <location>
        <begin position="97"/>
        <end position="127"/>
    </location>
</feature>
<dbReference type="RefSeq" id="WP_103684620.1">
    <property type="nucleotide sequence ID" value="NZ_PQGG01000028.1"/>
</dbReference>
<reference evidence="3" key="1">
    <citation type="submission" date="2018-01" db="EMBL/GenBank/DDBJ databases">
        <authorList>
            <person name="Yu X.-D."/>
        </authorList>
    </citation>
    <scope>NUCLEOTIDE SEQUENCE</scope>
    <source>
        <strain evidence="3">ZX-21</strain>
    </source>
</reference>
<dbReference type="EMBL" id="PQGG01000028">
    <property type="protein sequence ID" value="POP52435.1"/>
    <property type="molecule type" value="Genomic_DNA"/>
</dbReference>
<organism evidence="3 4">
    <name type="scientific">Zhongshania marina</name>
    <dbReference type="NCBI Taxonomy" id="2304603"/>
    <lineage>
        <taxon>Bacteria</taxon>
        <taxon>Pseudomonadati</taxon>
        <taxon>Pseudomonadota</taxon>
        <taxon>Gammaproteobacteria</taxon>
        <taxon>Cellvibrionales</taxon>
        <taxon>Spongiibacteraceae</taxon>
        <taxon>Zhongshania</taxon>
    </lineage>
</organism>
<dbReference type="OrthoDB" id="5741393at2"/>
<evidence type="ECO:0000256" key="2">
    <source>
        <dbReference type="SAM" id="MobiDB-lite"/>
    </source>
</evidence>